<dbReference type="Proteomes" id="UP000050794">
    <property type="component" value="Unassembled WGS sequence"/>
</dbReference>
<feature type="region of interest" description="Disordered" evidence="1">
    <location>
        <begin position="57"/>
        <end position="87"/>
    </location>
</feature>
<dbReference type="EMBL" id="UYWY01019974">
    <property type="protein sequence ID" value="VDM40011.1"/>
    <property type="molecule type" value="Genomic_DNA"/>
</dbReference>
<gene>
    <name evidence="2" type="ORF">TCNE_LOCUS8690</name>
</gene>
<evidence type="ECO:0000313" key="4">
    <source>
        <dbReference type="WBParaSite" id="TCNE_0000869001-mRNA-1"/>
    </source>
</evidence>
<protein>
    <submittedName>
        <fullName evidence="2 4">Uncharacterized protein</fullName>
    </submittedName>
</protein>
<organism evidence="3 4">
    <name type="scientific">Toxocara canis</name>
    <name type="common">Canine roundworm</name>
    <dbReference type="NCBI Taxonomy" id="6265"/>
    <lineage>
        <taxon>Eukaryota</taxon>
        <taxon>Metazoa</taxon>
        <taxon>Ecdysozoa</taxon>
        <taxon>Nematoda</taxon>
        <taxon>Chromadorea</taxon>
        <taxon>Rhabditida</taxon>
        <taxon>Spirurina</taxon>
        <taxon>Ascaridomorpha</taxon>
        <taxon>Ascaridoidea</taxon>
        <taxon>Toxocaridae</taxon>
        <taxon>Toxocara</taxon>
    </lineage>
</organism>
<sequence length="87" mass="9771">MQSKHHCDGLLPFSESAPIQRAHVRHGSLAPGFSKDYANRTMLYPNGADYTIRATAETSTTTAASSSQLRRQEQQQQMPRRQPQQVD</sequence>
<accession>A0A183UJM0</accession>
<reference evidence="2 3" key="2">
    <citation type="submission" date="2018-11" db="EMBL/GenBank/DDBJ databases">
        <authorList>
            <consortium name="Pathogen Informatics"/>
        </authorList>
    </citation>
    <scope>NUCLEOTIDE SEQUENCE [LARGE SCALE GENOMIC DNA]</scope>
</reference>
<dbReference type="AlphaFoldDB" id="A0A183UJM0"/>
<dbReference type="WBParaSite" id="TCNE_0000869001-mRNA-1">
    <property type="protein sequence ID" value="TCNE_0000869001-mRNA-1"/>
    <property type="gene ID" value="TCNE_0000869001"/>
</dbReference>
<keyword evidence="3" id="KW-1185">Reference proteome</keyword>
<evidence type="ECO:0000256" key="1">
    <source>
        <dbReference type="SAM" id="MobiDB-lite"/>
    </source>
</evidence>
<name>A0A183UJM0_TOXCA</name>
<reference evidence="4" key="1">
    <citation type="submission" date="2016-06" db="UniProtKB">
        <authorList>
            <consortium name="WormBaseParasite"/>
        </authorList>
    </citation>
    <scope>IDENTIFICATION</scope>
</reference>
<evidence type="ECO:0000313" key="3">
    <source>
        <dbReference type="Proteomes" id="UP000050794"/>
    </source>
</evidence>
<evidence type="ECO:0000313" key="2">
    <source>
        <dbReference type="EMBL" id="VDM40011.1"/>
    </source>
</evidence>
<proteinExistence type="predicted"/>